<reference evidence="1" key="1">
    <citation type="submission" date="2018-05" db="EMBL/GenBank/DDBJ databases">
        <authorList>
            <person name="Lanie J.A."/>
            <person name="Ng W.-L."/>
            <person name="Kazmierczak K.M."/>
            <person name="Andrzejewski T.M."/>
            <person name="Davidsen T.M."/>
            <person name="Wayne K.J."/>
            <person name="Tettelin H."/>
            <person name="Glass J.I."/>
            <person name="Rusch D."/>
            <person name="Podicherti R."/>
            <person name="Tsui H.-C.T."/>
            <person name="Winkler M.E."/>
        </authorList>
    </citation>
    <scope>NUCLEOTIDE SEQUENCE</scope>
</reference>
<gene>
    <name evidence="1" type="ORF">METZ01_LOCUS423437</name>
</gene>
<feature type="non-terminal residue" evidence="1">
    <location>
        <position position="1"/>
    </location>
</feature>
<accession>A0A382XI15</accession>
<evidence type="ECO:0000313" key="1">
    <source>
        <dbReference type="EMBL" id="SVD70583.1"/>
    </source>
</evidence>
<sequence length="26" mass="2982">IRIFQLFLSLLSLFLNTLLLSVKAAF</sequence>
<protein>
    <submittedName>
        <fullName evidence="1">Uncharacterized protein</fullName>
    </submittedName>
</protein>
<dbReference type="AlphaFoldDB" id="A0A382XI15"/>
<dbReference type="EMBL" id="UINC01167857">
    <property type="protein sequence ID" value="SVD70583.1"/>
    <property type="molecule type" value="Genomic_DNA"/>
</dbReference>
<organism evidence="1">
    <name type="scientific">marine metagenome</name>
    <dbReference type="NCBI Taxonomy" id="408172"/>
    <lineage>
        <taxon>unclassified sequences</taxon>
        <taxon>metagenomes</taxon>
        <taxon>ecological metagenomes</taxon>
    </lineage>
</organism>
<name>A0A382XI15_9ZZZZ</name>
<proteinExistence type="predicted"/>